<evidence type="ECO:0000256" key="2">
    <source>
        <dbReference type="ARBA" id="ARBA00022630"/>
    </source>
</evidence>
<reference evidence="5" key="1">
    <citation type="journal article" date="2014" name="Int. J. Syst. Evol. Microbiol.">
        <title>Complete genome sequence of Corynebacterium casei LMG S-19264T (=DSM 44701T), isolated from a smear-ripened cheese.</title>
        <authorList>
            <consortium name="US DOE Joint Genome Institute (JGI-PGF)"/>
            <person name="Walter F."/>
            <person name="Albersmeier A."/>
            <person name="Kalinowski J."/>
            <person name="Ruckert C."/>
        </authorList>
    </citation>
    <scope>NUCLEOTIDE SEQUENCE</scope>
    <source>
        <strain evidence="5">JCM 3091</strain>
    </source>
</reference>
<dbReference type="RefSeq" id="WP_189115515.1">
    <property type="nucleotide sequence ID" value="NZ_BMQC01000016.1"/>
</dbReference>
<dbReference type="PRINTS" id="PR00420">
    <property type="entry name" value="RNGMNOXGNASE"/>
</dbReference>
<dbReference type="GO" id="GO:0016709">
    <property type="term" value="F:oxidoreductase activity, acting on paired donors, with incorporation or reduction of molecular oxygen, NAD(P)H as one donor, and incorporation of one atom of oxygen"/>
    <property type="evidence" value="ECO:0007669"/>
    <property type="project" value="UniProtKB-ARBA"/>
</dbReference>
<dbReference type="PANTHER" id="PTHR43004:SF19">
    <property type="entry name" value="BINDING MONOOXYGENASE, PUTATIVE (JCVI)-RELATED"/>
    <property type="match status" value="1"/>
</dbReference>
<dbReference type="Gene3D" id="3.50.50.60">
    <property type="entry name" value="FAD/NAD(P)-binding domain"/>
    <property type="match status" value="1"/>
</dbReference>
<evidence type="ECO:0000259" key="4">
    <source>
        <dbReference type="Pfam" id="PF01494"/>
    </source>
</evidence>
<name>A0A8J3BQ59_9ACTN</name>
<dbReference type="InterPro" id="IPR036188">
    <property type="entry name" value="FAD/NAD-bd_sf"/>
</dbReference>
<evidence type="ECO:0000313" key="6">
    <source>
        <dbReference type="Proteomes" id="UP000662200"/>
    </source>
</evidence>
<keyword evidence="3" id="KW-0274">FAD</keyword>
<dbReference type="InterPro" id="IPR002938">
    <property type="entry name" value="FAD-bd"/>
</dbReference>
<protein>
    <submittedName>
        <fullName evidence="5">FAD-dependent oxidoreductase</fullName>
    </submittedName>
</protein>
<keyword evidence="6" id="KW-1185">Reference proteome</keyword>
<dbReference type="AlphaFoldDB" id="A0A8J3BQ59"/>
<dbReference type="EMBL" id="BMQC01000016">
    <property type="protein sequence ID" value="GGK40026.1"/>
    <property type="molecule type" value="Genomic_DNA"/>
</dbReference>
<dbReference type="PANTHER" id="PTHR43004">
    <property type="entry name" value="TRK SYSTEM POTASSIUM UPTAKE PROTEIN"/>
    <property type="match status" value="1"/>
</dbReference>
<organism evidence="5 6">
    <name type="scientific">Pilimelia terevasa</name>
    <dbReference type="NCBI Taxonomy" id="53372"/>
    <lineage>
        <taxon>Bacteria</taxon>
        <taxon>Bacillati</taxon>
        <taxon>Actinomycetota</taxon>
        <taxon>Actinomycetes</taxon>
        <taxon>Micromonosporales</taxon>
        <taxon>Micromonosporaceae</taxon>
        <taxon>Pilimelia</taxon>
    </lineage>
</organism>
<evidence type="ECO:0000313" key="5">
    <source>
        <dbReference type="EMBL" id="GGK40026.1"/>
    </source>
</evidence>
<feature type="domain" description="FAD-binding" evidence="4">
    <location>
        <begin position="9"/>
        <end position="348"/>
    </location>
</feature>
<dbReference type="Proteomes" id="UP000662200">
    <property type="component" value="Unassembled WGS sequence"/>
</dbReference>
<dbReference type="Gene3D" id="3.40.30.120">
    <property type="match status" value="1"/>
</dbReference>
<dbReference type="GO" id="GO:0071949">
    <property type="term" value="F:FAD binding"/>
    <property type="evidence" value="ECO:0007669"/>
    <property type="project" value="InterPro"/>
</dbReference>
<accession>A0A8J3BQ59</accession>
<proteinExistence type="predicted"/>
<comment type="cofactor">
    <cofactor evidence="1">
        <name>FAD</name>
        <dbReference type="ChEBI" id="CHEBI:57692"/>
    </cofactor>
</comment>
<dbReference type="Pfam" id="PF01494">
    <property type="entry name" value="FAD_binding_3"/>
    <property type="match status" value="1"/>
</dbReference>
<dbReference type="Gene3D" id="3.30.70.2450">
    <property type="match status" value="1"/>
</dbReference>
<dbReference type="InterPro" id="IPR050641">
    <property type="entry name" value="RIFMO-like"/>
</dbReference>
<keyword evidence="2" id="KW-0285">Flavoprotein</keyword>
<dbReference type="SUPFAM" id="SSF51905">
    <property type="entry name" value="FAD/NAD(P)-binding domain"/>
    <property type="match status" value="1"/>
</dbReference>
<sequence>MTAPYGGPPVVVVGSGPVGQTAALLLARWGVGVVLLDARPARDAAGSRSICQARDVLDIWAAVGAGRQIADEGVTWRTARTFYRDHELSAWSFVDRAASPLPPMVNISQARTEQILAARLAAAPLVAQRWSHEVTDLRQDADGVTVHCATPAGPATLRTPYVVLAAGARCRDLRARLGVRFDGRSYDDRFLICDIRADLPDWERERRFFFDPPGNPGRQVLVHPCPGRTFRVDWQVPAGFALAAEAASGGLDARVRAVVGRVPYEIRWQTVYRFHARRADRMRVDRVLLAGDCAHLVAPFGARGLNSGVPDAENAAWKLAFVLRGWAPPELLESYHAERHAAAGENLDVTAETMRFLVPHGPAETARRRDLLERAVHDPGARASIDSGRFAEPYWYVDSPLTTPDPGRPFPGRPPRGHCPAPAPGILVPDVPLGRGWLRERVRDGLLVLCADGAPEVAAALAGVPAPVRVVQLSRADPRGRVAAAWGMRPGEAWVVRPDGHLAATLAAPTPGAVRAALDRARGVPAVGSG</sequence>
<reference evidence="5" key="2">
    <citation type="submission" date="2020-09" db="EMBL/GenBank/DDBJ databases">
        <authorList>
            <person name="Sun Q."/>
            <person name="Ohkuma M."/>
        </authorList>
    </citation>
    <scope>NUCLEOTIDE SEQUENCE</scope>
    <source>
        <strain evidence="5">JCM 3091</strain>
    </source>
</reference>
<evidence type="ECO:0000256" key="1">
    <source>
        <dbReference type="ARBA" id="ARBA00001974"/>
    </source>
</evidence>
<evidence type="ECO:0000256" key="3">
    <source>
        <dbReference type="ARBA" id="ARBA00022827"/>
    </source>
</evidence>
<dbReference type="NCBIfam" id="NF006002">
    <property type="entry name" value="PRK08132.1"/>
    <property type="match status" value="1"/>
</dbReference>
<gene>
    <name evidence="5" type="ORF">GCM10010124_35910</name>
</gene>
<comment type="caution">
    <text evidence="5">The sequence shown here is derived from an EMBL/GenBank/DDBJ whole genome shotgun (WGS) entry which is preliminary data.</text>
</comment>